<dbReference type="InterPro" id="IPR000558">
    <property type="entry name" value="Histone_H2B"/>
</dbReference>
<dbReference type="CDD" id="cd22910">
    <property type="entry name" value="HFD_H2B"/>
    <property type="match status" value="1"/>
</dbReference>
<evidence type="ECO:0000313" key="4">
    <source>
        <dbReference type="Proteomes" id="UP001652581"/>
    </source>
</evidence>
<dbReference type="RefSeq" id="XP_072812177.1">
    <property type="nucleotide sequence ID" value="XM_072956076.1"/>
</dbReference>
<dbReference type="RefSeq" id="XP_072812845.1">
    <property type="nucleotide sequence ID" value="XM_072956744.1"/>
</dbReference>
<dbReference type="GO" id="GO:0030527">
    <property type="term" value="F:structural constituent of chromatin"/>
    <property type="evidence" value="ECO:0007669"/>
    <property type="project" value="InterPro"/>
</dbReference>
<evidence type="ECO:0000256" key="2">
    <source>
        <dbReference type="SAM" id="MobiDB-lite"/>
    </source>
</evidence>
<dbReference type="GeneID" id="102545543"/>
<dbReference type="PRINTS" id="PR00621">
    <property type="entry name" value="HISTONEH2B"/>
</dbReference>
<dbReference type="SUPFAM" id="SSF47113">
    <property type="entry name" value="Histone-fold"/>
    <property type="match status" value="1"/>
</dbReference>
<protein>
    <submittedName>
        <fullName evidence="5 6">Histone H2B type F-M-like</fullName>
    </submittedName>
</protein>
<dbReference type="AlphaFoldDB" id="A0A6I9IS35"/>
<sequence>MAEPWSSRTSEELVDTEERKEAESKSPEQKTPKQETPVRRQRRRRRPADSFASFATYFRRVLKRVHTGLSLSREAVSVMDSFVKDIFERIASEAARLARSKNRVTITYEDIQSSVCLLLPGKFGKSAVSEGTNALIKYILCE</sequence>
<accession>A0A6I9IS35</accession>
<reference evidence="5 6" key="1">
    <citation type="submission" date="2025-05" db="UniProtKB">
        <authorList>
            <consortium name="RefSeq"/>
        </authorList>
    </citation>
    <scope>IDENTIFICATION</scope>
</reference>
<organism evidence="4 5">
    <name type="scientific">Vicugna pacos</name>
    <name type="common">Alpaca</name>
    <name type="synonym">Lama pacos</name>
    <dbReference type="NCBI Taxonomy" id="30538"/>
    <lineage>
        <taxon>Eukaryota</taxon>
        <taxon>Metazoa</taxon>
        <taxon>Chordata</taxon>
        <taxon>Craniata</taxon>
        <taxon>Vertebrata</taxon>
        <taxon>Euteleostomi</taxon>
        <taxon>Mammalia</taxon>
        <taxon>Eutheria</taxon>
        <taxon>Laurasiatheria</taxon>
        <taxon>Artiodactyla</taxon>
        <taxon>Tylopoda</taxon>
        <taxon>Camelidae</taxon>
        <taxon>Vicugna</taxon>
    </lineage>
</organism>
<dbReference type="Pfam" id="PF00125">
    <property type="entry name" value="Histone"/>
    <property type="match status" value="1"/>
</dbReference>
<dbReference type="InParanoid" id="A0A6I9IS35"/>
<comment type="similarity">
    <text evidence="1">Belongs to the histone H2B family.</text>
</comment>
<dbReference type="GO" id="GO:0000786">
    <property type="term" value="C:nucleosome"/>
    <property type="evidence" value="ECO:0007669"/>
    <property type="project" value="InterPro"/>
</dbReference>
<dbReference type="RefSeq" id="XP_006219347.2">
    <property type="nucleotide sequence ID" value="XM_006219285.3"/>
</dbReference>
<dbReference type="GO" id="GO:0046982">
    <property type="term" value="F:protein heterodimerization activity"/>
    <property type="evidence" value="ECO:0007669"/>
    <property type="project" value="InterPro"/>
</dbReference>
<proteinExistence type="inferred from homology"/>
<feature type="domain" description="Core Histone H2A/H2B/H3" evidence="3">
    <location>
        <begin position="38"/>
        <end position="117"/>
    </location>
</feature>
<dbReference type="FunCoup" id="A0A6I9IS35">
    <property type="interactions" value="1"/>
</dbReference>
<dbReference type="Proteomes" id="UP001652581">
    <property type="component" value="Chromosome X"/>
</dbReference>
<name>A0A6I9IS35_VICPA</name>
<dbReference type="RefSeq" id="XP_072812047.1">
    <property type="nucleotide sequence ID" value="XM_072955946.1"/>
</dbReference>
<dbReference type="InterPro" id="IPR009072">
    <property type="entry name" value="Histone-fold"/>
</dbReference>
<evidence type="ECO:0000259" key="3">
    <source>
        <dbReference type="Pfam" id="PF00125"/>
    </source>
</evidence>
<evidence type="ECO:0000313" key="9">
    <source>
        <dbReference type="RefSeq" id="XP_072812845.1"/>
    </source>
</evidence>
<dbReference type="OrthoDB" id="9633318at2759"/>
<dbReference type="RefSeq" id="XP_072812800.1">
    <property type="nucleotide sequence ID" value="XM_072956699.1"/>
</dbReference>
<dbReference type="SMART" id="SM00427">
    <property type="entry name" value="H2B"/>
    <property type="match status" value="1"/>
</dbReference>
<evidence type="ECO:0000313" key="5">
    <source>
        <dbReference type="RefSeq" id="XP_006219347.2"/>
    </source>
</evidence>
<dbReference type="PANTHER" id="PTHR23428">
    <property type="entry name" value="HISTONE H2B"/>
    <property type="match status" value="1"/>
</dbReference>
<evidence type="ECO:0000313" key="8">
    <source>
        <dbReference type="RefSeq" id="XP_072812800.1"/>
    </source>
</evidence>
<feature type="region of interest" description="Disordered" evidence="2">
    <location>
        <begin position="1"/>
        <end position="47"/>
    </location>
</feature>
<evidence type="ECO:0000313" key="7">
    <source>
        <dbReference type="RefSeq" id="XP_072812177.1"/>
    </source>
</evidence>
<dbReference type="GO" id="GO:0005634">
    <property type="term" value="C:nucleus"/>
    <property type="evidence" value="ECO:0007669"/>
    <property type="project" value="UniProtKB-ARBA"/>
</dbReference>
<dbReference type="GO" id="GO:0003677">
    <property type="term" value="F:DNA binding"/>
    <property type="evidence" value="ECO:0007669"/>
    <property type="project" value="InterPro"/>
</dbReference>
<dbReference type="InterPro" id="IPR007125">
    <property type="entry name" value="H2A/H2B/H3"/>
</dbReference>
<dbReference type="KEGG" id="vpc:102545543"/>
<gene>
    <name evidence="5" type="primary">LOC102545543</name>
    <name evidence="6" type="synonym">LOC140691811</name>
    <name evidence="7" type="synonym">LOC140691845</name>
    <name evidence="8" type="synonym">LOC140692021</name>
    <name evidence="9" type="synonym">LOC140692047</name>
</gene>
<keyword evidence="4" id="KW-1185">Reference proteome</keyword>
<dbReference type="Gene3D" id="1.10.20.10">
    <property type="entry name" value="Histone, subunit A"/>
    <property type="match status" value="1"/>
</dbReference>
<evidence type="ECO:0000313" key="6">
    <source>
        <dbReference type="RefSeq" id="XP_072812047.1"/>
    </source>
</evidence>
<evidence type="ECO:0000256" key="1">
    <source>
        <dbReference type="ARBA" id="ARBA00006846"/>
    </source>
</evidence>
<feature type="compositionally biased region" description="Basic and acidic residues" evidence="2">
    <location>
        <begin position="16"/>
        <end position="38"/>
    </location>
</feature>